<evidence type="ECO:0000256" key="7">
    <source>
        <dbReference type="ARBA" id="ARBA00023004"/>
    </source>
</evidence>
<dbReference type="PaxDb" id="121845-A0A3Q0J6L1"/>
<dbReference type="AlphaFoldDB" id="A0A3Q0J6L1"/>
<comment type="pathway">
    <text evidence="10">Porphyrin-containing compound metabolism; heme A biosynthesis; heme A from heme O: step 1/1.</text>
</comment>
<keyword evidence="6" id="KW-0560">Oxidoreductase</keyword>
<evidence type="ECO:0000256" key="2">
    <source>
        <dbReference type="ARBA" id="ARBA00004141"/>
    </source>
</evidence>
<evidence type="ECO:0000256" key="11">
    <source>
        <dbReference type="ARBA" id="ARBA00048044"/>
    </source>
</evidence>
<dbReference type="GO" id="GO:0005743">
    <property type="term" value="C:mitochondrial inner membrane"/>
    <property type="evidence" value="ECO:0007669"/>
    <property type="project" value="TreeGrafter"/>
</dbReference>
<evidence type="ECO:0000256" key="10">
    <source>
        <dbReference type="ARBA" id="ARBA00044501"/>
    </source>
</evidence>
<dbReference type="InterPro" id="IPR023754">
    <property type="entry name" value="HemeA_Synthase_type2"/>
</dbReference>
<evidence type="ECO:0000256" key="6">
    <source>
        <dbReference type="ARBA" id="ARBA00023002"/>
    </source>
</evidence>
<dbReference type="PANTHER" id="PTHR23289">
    <property type="entry name" value="CYTOCHROME C OXIDASE ASSEMBLY PROTEIN COX15"/>
    <property type="match status" value="1"/>
</dbReference>
<dbReference type="Pfam" id="PF02628">
    <property type="entry name" value="COX15-CtaA"/>
    <property type="match status" value="3"/>
</dbReference>
<comment type="subcellular location">
    <subcellularLocation>
        <location evidence="2">Membrane</location>
        <topology evidence="2">Multi-pass membrane protein</topology>
    </subcellularLocation>
</comment>
<keyword evidence="8" id="KW-0350">Heme biosynthesis</keyword>
<dbReference type="Proteomes" id="UP000079169">
    <property type="component" value="Unplaced"/>
</dbReference>
<comment type="catalytic activity">
    <reaction evidence="11">
        <text>Fe(II)-heme o + 2 A + H2O = Fe(II)-heme a + 2 AH2</text>
        <dbReference type="Rhea" id="RHEA:63388"/>
        <dbReference type="ChEBI" id="CHEBI:13193"/>
        <dbReference type="ChEBI" id="CHEBI:15377"/>
        <dbReference type="ChEBI" id="CHEBI:17499"/>
        <dbReference type="ChEBI" id="CHEBI:60530"/>
        <dbReference type="ChEBI" id="CHEBI:61715"/>
        <dbReference type="EC" id="1.17.99.9"/>
    </reaction>
    <physiologicalReaction direction="left-to-right" evidence="11">
        <dbReference type="Rhea" id="RHEA:63389"/>
    </physiologicalReaction>
</comment>
<dbReference type="GO" id="GO:0006784">
    <property type="term" value="P:heme A biosynthetic process"/>
    <property type="evidence" value="ECO:0007669"/>
    <property type="project" value="InterPro"/>
</dbReference>
<keyword evidence="9 12" id="KW-0472">Membrane</keyword>
<evidence type="ECO:0000256" key="8">
    <source>
        <dbReference type="ARBA" id="ARBA00023133"/>
    </source>
</evidence>
<dbReference type="GO" id="GO:0016653">
    <property type="term" value="F:oxidoreductase activity, acting on NAD(P)H, heme protein as acceptor"/>
    <property type="evidence" value="ECO:0007669"/>
    <property type="project" value="TreeGrafter"/>
</dbReference>
<evidence type="ECO:0000313" key="13">
    <source>
        <dbReference type="Proteomes" id="UP000079169"/>
    </source>
</evidence>
<keyword evidence="3 12" id="KW-0812">Transmembrane</keyword>
<evidence type="ECO:0000256" key="4">
    <source>
        <dbReference type="ARBA" id="ARBA00022723"/>
    </source>
</evidence>
<evidence type="ECO:0000256" key="1">
    <source>
        <dbReference type="ARBA" id="ARBA00001970"/>
    </source>
</evidence>
<organism evidence="13 14">
    <name type="scientific">Diaphorina citri</name>
    <name type="common">Asian citrus psyllid</name>
    <dbReference type="NCBI Taxonomy" id="121845"/>
    <lineage>
        <taxon>Eukaryota</taxon>
        <taxon>Metazoa</taxon>
        <taxon>Ecdysozoa</taxon>
        <taxon>Arthropoda</taxon>
        <taxon>Hexapoda</taxon>
        <taxon>Insecta</taxon>
        <taxon>Pterygota</taxon>
        <taxon>Neoptera</taxon>
        <taxon>Paraneoptera</taxon>
        <taxon>Hemiptera</taxon>
        <taxon>Sternorrhyncha</taxon>
        <taxon>Psylloidea</taxon>
        <taxon>Psyllidae</taxon>
        <taxon>Diaphorininae</taxon>
        <taxon>Diaphorina</taxon>
    </lineage>
</organism>
<dbReference type="RefSeq" id="XP_026682598.1">
    <property type="nucleotide sequence ID" value="XM_026826797.1"/>
</dbReference>
<evidence type="ECO:0000256" key="5">
    <source>
        <dbReference type="ARBA" id="ARBA00022989"/>
    </source>
</evidence>
<feature type="transmembrane region" description="Helical" evidence="12">
    <location>
        <begin position="162"/>
        <end position="181"/>
    </location>
</feature>
<dbReference type="KEGG" id="dci:103513648"/>
<accession>A0A3Q0J6L1</accession>
<proteinExistence type="predicted"/>
<dbReference type="GO" id="GO:0120547">
    <property type="term" value="F:heme A synthase activity"/>
    <property type="evidence" value="ECO:0007669"/>
    <property type="project" value="UniProtKB-EC"/>
</dbReference>
<gene>
    <name evidence="14" type="primary">LOC103513648</name>
</gene>
<dbReference type="InterPro" id="IPR003780">
    <property type="entry name" value="COX15/CtaA_fam"/>
</dbReference>
<protein>
    <submittedName>
        <fullName evidence="14">Cytochrome c oxidase assembly protein COX15 homolog</fullName>
    </submittedName>
</protein>
<keyword evidence="5 12" id="KW-1133">Transmembrane helix</keyword>
<keyword evidence="4" id="KW-0479">Metal-binding</keyword>
<dbReference type="PANTHER" id="PTHR23289:SF2">
    <property type="entry name" value="CYTOCHROME C OXIDASE ASSEMBLY PROTEIN COX15 HOMOLOG"/>
    <property type="match status" value="1"/>
</dbReference>
<feature type="transmembrane region" description="Helical" evidence="12">
    <location>
        <begin position="71"/>
        <end position="90"/>
    </location>
</feature>
<reference evidence="14" key="1">
    <citation type="submission" date="2025-08" db="UniProtKB">
        <authorList>
            <consortium name="RefSeq"/>
        </authorList>
    </citation>
    <scope>IDENTIFICATION</scope>
</reference>
<keyword evidence="13" id="KW-1185">Reference proteome</keyword>
<evidence type="ECO:0000313" key="14">
    <source>
        <dbReference type="RefSeq" id="XP_026682598.1"/>
    </source>
</evidence>
<comment type="cofactor">
    <cofactor evidence="1">
        <name>heme b</name>
        <dbReference type="ChEBI" id="CHEBI:60344"/>
    </cofactor>
</comment>
<feature type="transmembrane region" description="Helical" evidence="12">
    <location>
        <begin position="273"/>
        <end position="294"/>
    </location>
</feature>
<dbReference type="STRING" id="121845.A0A3Q0J6L1"/>
<dbReference type="GeneID" id="103513648"/>
<evidence type="ECO:0000256" key="9">
    <source>
        <dbReference type="ARBA" id="ARBA00023136"/>
    </source>
</evidence>
<sequence>MNILLKRGCNFQLCSNLLKYGQAVVKNPQSKKNSLGFFSPGLTRWSSQVATTLSENVAKPNILEKPTRITGYWLLGCSGMVFGAVVLGGVTRLTESGLSMVTWKLFGEKLPRNSAEWIEEFNLYKEYPEFKLGLMGWYMVQSGLEDRFHTQSDVPRVSQYRLASHLSMAFLLYSGLLWTALDHLLPSSKQLADNRGLMGWYMVQSGLEDRFHTQSDVPRVSQYRLASHLSMAFLLYSGLLWTALDHLLPSSKQLADNRAGLLRFKRLAYMSKGLIFVTALSGAFVAGLDAGLVYNSFPLMADRLIPTDILALEPPLRNFTENPTTVQFDHRVLGISVFSLLTAQYWMGRKLKLPGRANLALTCVTGMAYMQVCKALN</sequence>
<evidence type="ECO:0000256" key="3">
    <source>
        <dbReference type="ARBA" id="ARBA00022692"/>
    </source>
</evidence>
<name>A0A3Q0J6L1_DIACI</name>
<evidence type="ECO:0000256" key="12">
    <source>
        <dbReference type="SAM" id="Phobius"/>
    </source>
</evidence>
<dbReference type="GO" id="GO:0046872">
    <property type="term" value="F:metal ion binding"/>
    <property type="evidence" value="ECO:0007669"/>
    <property type="project" value="UniProtKB-KW"/>
</dbReference>
<keyword evidence="7" id="KW-0408">Iron</keyword>